<keyword evidence="4" id="KW-1185">Reference proteome</keyword>
<dbReference type="Pfam" id="PF18584">
    <property type="entry name" value="SYCP2_SLD"/>
    <property type="match status" value="1"/>
</dbReference>
<accession>B3S231</accession>
<dbReference type="Proteomes" id="UP000009022">
    <property type="component" value="Unassembled WGS sequence"/>
</dbReference>
<reference evidence="3 4" key="1">
    <citation type="journal article" date="2008" name="Nature">
        <title>The Trichoplax genome and the nature of placozoans.</title>
        <authorList>
            <person name="Srivastava M."/>
            <person name="Begovic E."/>
            <person name="Chapman J."/>
            <person name="Putnam N.H."/>
            <person name="Hellsten U."/>
            <person name="Kawashima T."/>
            <person name="Kuo A."/>
            <person name="Mitros T."/>
            <person name="Salamov A."/>
            <person name="Carpenter M.L."/>
            <person name="Signorovitch A.Y."/>
            <person name="Moreno M.A."/>
            <person name="Kamm K."/>
            <person name="Grimwood J."/>
            <person name="Schmutz J."/>
            <person name="Shapiro H."/>
            <person name="Grigoriev I.V."/>
            <person name="Buss L.W."/>
            <person name="Schierwater B."/>
            <person name="Dellaporta S.L."/>
            <person name="Rokhsar D.S."/>
        </authorList>
    </citation>
    <scope>NUCLEOTIDE SEQUENCE [LARGE SCALE GENOMIC DNA]</scope>
    <source>
        <strain evidence="3 4">Grell-BS-1999</strain>
    </source>
</reference>
<name>B3S231_TRIAD</name>
<dbReference type="PANTHER" id="PTHR15607:SF18">
    <property type="entry name" value="SYNAPTONEMAL COMPLEX PROTEIN 2-LIKE ISOFORM X1"/>
    <property type="match status" value="1"/>
</dbReference>
<dbReference type="CTD" id="6755166"/>
<dbReference type="PhylomeDB" id="B3S231"/>
<gene>
    <name evidence="3" type="ORF">TRIADDRAFT_57907</name>
</gene>
<sequence length="281" mass="32254">MAVNLASNGKCVSFKQLLLQLSQSVDGHKHFLALAKLANRNGLSDNLWEDLNQENRFHWMYTSWKKSLCFIYMTIVHGILLLSISYISKVIRTVPQLPNSQTGNSEEILRETLTIVAYSTMNHSEHRKSVIVLIPDIIKALFAVNLSFNCKDQTCRSFLNTFNSQGDVCKRVISIPCEKIMIGKKEFKPIGMEEDNSWVDFNSGSRSIKLYLDACQFEETESEWDVIIIKDQIVKTHVIKEDMANIKVLVLHLRVPISSLLPRFPKSTNKILEIIFQEKYI</sequence>
<protein>
    <recommendedName>
        <fullName evidence="2">Synaptonemal complex protein 2 Spt16M-like domain-containing protein</fullName>
    </recommendedName>
</protein>
<evidence type="ECO:0000313" key="3">
    <source>
        <dbReference type="EMBL" id="EDV23043.1"/>
    </source>
</evidence>
<dbReference type="InterPro" id="IPR024835">
    <property type="entry name" value="SYCP2-like"/>
</dbReference>
<dbReference type="OrthoDB" id="10256849at2759"/>
<dbReference type="InterPro" id="IPR040560">
    <property type="entry name" value="SYCP2_SLD"/>
</dbReference>
<dbReference type="KEGG" id="tad:TRIADDRAFT_57907"/>
<dbReference type="PANTHER" id="PTHR15607">
    <property type="entry name" value="SYNAPTONEMAL COMPLEX PROTEIN-RELATED"/>
    <property type="match status" value="1"/>
</dbReference>
<keyword evidence="1" id="KW-0812">Transmembrane</keyword>
<dbReference type="EMBL" id="DS985247">
    <property type="protein sequence ID" value="EDV23043.1"/>
    <property type="molecule type" value="Genomic_DNA"/>
</dbReference>
<dbReference type="InParanoid" id="B3S231"/>
<evidence type="ECO:0000313" key="4">
    <source>
        <dbReference type="Proteomes" id="UP000009022"/>
    </source>
</evidence>
<feature type="transmembrane region" description="Helical" evidence="1">
    <location>
        <begin position="68"/>
        <end position="87"/>
    </location>
</feature>
<dbReference type="AlphaFoldDB" id="B3S231"/>
<dbReference type="RefSeq" id="XP_002113953.1">
    <property type="nucleotide sequence ID" value="XM_002113917.1"/>
</dbReference>
<proteinExistence type="predicted"/>
<keyword evidence="1" id="KW-1133">Transmembrane helix</keyword>
<feature type="domain" description="Synaptonemal complex protein 2 Spt16M-like" evidence="2">
    <location>
        <begin position="172"/>
        <end position="259"/>
    </location>
</feature>
<keyword evidence="1" id="KW-0472">Membrane</keyword>
<evidence type="ECO:0000259" key="2">
    <source>
        <dbReference type="Pfam" id="PF18584"/>
    </source>
</evidence>
<dbReference type="GeneID" id="6755166"/>
<evidence type="ECO:0000256" key="1">
    <source>
        <dbReference type="SAM" id="Phobius"/>
    </source>
</evidence>
<dbReference type="HOGENOM" id="CLU_991530_0_0_1"/>
<organism evidence="3 4">
    <name type="scientific">Trichoplax adhaerens</name>
    <name type="common">Trichoplax reptans</name>
    <dbReference type="NCBI Taxonomy" id="10228"/>
    <lineage>
        <taxon>Eukaryota</taxon>
        <taxon>Metazoa</taxon>
        <taxon>Placozoa</taxon>
        <taxon>Uniplacotomia</taxon>
        <taxon>Trichoplacea</taxon>
        <taxon>Trichoplacidae</taxon>
        <taxon>Trichoplax</taxon>
    </lineage>
</organism>